<dbReference type="Proteomes" id="UP001519294">
    <property type="component" value="Unassembled WGS sequence"/>
</dbReference>
<dbReference type="SUPFAM" id="SSF54637">
    <property type="entry name" value="Thioesterase/thiol ester dehydrase-isomerase"/>
    <property type="match status" value="1"/>
</dbReference>
<dbReference type="GO" id="GO:0016787">
    <property type="term" value="F:hydrolase activity"/>
    <property type="evidence" value="ECO:0007669"/>
    <property type="project" value="UniProtKB-KW"/>
</dbReference>
<dbReference type="PANTHER" id="PTHR42856:SF1">
    <property type="entry name" value="ACYL-COENZYME A THIOESTERASE PAAI"/>
    <property type="match status" value="1"/>
</dbReference>
<keyword evidence="4" id="KW-1185">Reference proteome</keyword>
<dbReference type="InterPro" id="IPR029069">
    <property type="entry name" value="HotDog_dom_sf"/>
</dbReference>
<dbReference type="EMBL" id="JAGIKX010000027">
    <property type="protein sequence ID" value="MBP2258483.1"/>
    <property type="molecule type" value="Genomic_DNA"/>
</dbReference>
<dbReference type="InterPro" id="IPR006683">
    <property type="entry name" value="Thioestr_dom"/>
</dbReference>
<gene>
    <name evidence="3" type="ORF">J2Z81_002466</name>
</gene>
<dbReference type="EC" id="3.1.2.-" evidence="3"/>
<dbReference type="Pfam" id="PF03061">
    <property type="entry name" value="4HBT"/>
    <property type="match status" value="1"/>
</dbReference>
<reference evidence="3 4" key="1">
    <citation type="submission" date="2021-03" db="EMBL/GenBank/DDBJ databases">
        <title>Genomic Encyclopedia of Type Strains, Phase IV (KMG-IV): sequencing the most valuable type-strain genomes for metagenomic binning, comparative biology and taxonomic classification.</title>
        <authorList>
            <person name="Goeker M."/>
        </authorList>
    </citation>
    <scope>NUCLEOTIDE SEQUENCE [LARGE SCALE GENOMIC DNA]</scope>
    <source>
        <strain evidence="3 4">DSM 25790</strain>
    </source>
</reference>
<comment type="caution">
    <text evidence="3">The sequence shown here is derived from an EMBL/GenBank/DDBJ whole genome shotgun (WGS) entry which is preliminary data.</text>
</comment>
<accession>A0ABS4SAG0</accession>
<evidence type="ECO:0000313" key="4">
    <source>
        <dbReference type="Proteomes" id="UP001519294"/>
    </source>
</evidence>
<sequence>METKTNDKQMIDFFTSDPFANHLNIMLEHCEAGYAKVKMPITKDLLNFNGAANGGAIFSLADYAFAVASNSHGRTAVGLNVNMSYLAPGKKGEEIICIAKETKLTPKIATYEMKVYNASDDLIATMEGMVYRKKENFMEK</sequence>
<evidence type="ECO:0000259" key="2">
    <source>
        <dbReference type="Pfam" id="PF03061"/>
    </source>
</evidence>
<name>A0ABS4SAG0_9BACI</name>
<dbReference type="CDD" id="cd03443">
    <property type="entry name" value="PaaI_thioesterase"/>
    <property type="match status" value="1"/>
</dbReference>
<evidence type="ECO:0000313" key="3">
    <source>
        <dbReference type="EMBL" id="MBP2258483.1"/>
    </source>
</evidence>
<organism evidence="3 4">
    <name type="scientific">Virgibacillus alimentarius</name>
    <dbReference type="NCBI Taxonomy" id="698769"/>
    <lineage>
        <taxon>Bacteria</taxon>
        <taxon>Bacillati</taxon>
        <taxon>Bacillota</taxon>
        <taxon>Bacilli</taxon>
        <taxon>Bacillales</taxon>
        <taxon>Bacillaceae</taxon>
        <taxon>Virgibacillus</taxon>
    </lineage>
</organism>
<protein>
    <submittedName>
        <fullName evidence="3">Acyl-CoA thioesterase</fullName>
        <ecNumber evidence="3">3.1.2.-</ecNumber>
    </submittedName>
</protein>
<dbReference type="InterPro" id="IPR003736">
    <property type="entry name" value="PAAI_dom"/>
</dbReference>
<dbReference type="Gene3D" id="3.10.129.10">
    <property type="entry name" value="Hotdog Thioesterase"/>
    <property type="match status" value="1"/>
</dbReference>
<dbReference type="NCBIfam" id="TIGR00369">
    <property type="entry name" value="unchar_dom_1"/>
    <property type="match status" value="1"/>
</dbReference>
<proteinExistence type="predicted"/>
<evidence type="ECO:0000256" key="1">
    <source>
        <dbReference type="ARBA" id="ARBA00022801"/>
    </source>
</evidence>
<feature type="domain" description="Thioesterase" evidence="2">
    <location>
        <begin position="49"/>
        <end position="123"/>
    </location>
</feature>
<dbReference type="PANTHER" id="PTHR42856">
    <property type="entry name" value="ACYL-COENZYME A THIOESTERASE PAAI"/>
    <property type="match status" value="1"/>
</dbReference>
<dbReference type="InterPro" id="IPR052723">
    <property type="entry name" value="Acyl-CoA_thioesterase_PaaI"/>
</dbReference>
<dbReference type="RefSeq" id="WP_051681442.1">
    <property type="nucleotide sequence ID" value="NZ_JAGIKX010000027.1"/>
</dbReference>
<keyword evidence="1 3" id="KW-0378">Hydrolase</keyword>